<dbReference type="EMBL" id="LAVV01000887">
    <property type="protein sequence ID" value="KNZ63981.1"/>
    <property type="molecule type" value="Genomic_DNA"/>
</dbReference>
<organism evidence="1 2">
    <name type="scientific">Puccinia sorghi</name>
    <dbReference type="NCBI Taxonomy" id="27349"/>
    <lineage>
        <taxon>Eukaryota</taxon>
        <taxon>Fungi</taxon>
        <taxon>Dikarya</taxon>
        <taxon>Basidiomycota</taxon>
        <taxon>Pucciniomycotina</taxon>
        <taxon>Pucciniomycetes</taxon>
        <taxon>Pucciniales</taxon>
        <taxon>Pucciniaceae</taxon>
        <taxon>Puccinia</taxon>
    </lineage>
</organism>
<dbReference type="AlphaFoldDB" id="A0A0L6VTE9"/>
<sequence length="137" mass="15891">MGIKTWAHNLINNMHVLITPQHKHQKHYWCLLNISRHSQRLSSLSIHTILALMASIQPRVCQLHQEAVGGEDVVLTIHQGTHTKNYVEPWNQVLKHQYIPPPECHWIDEVVLYLPDLTKLYMGSKTSSGRKILKELH</sequence>
<keyword evidence="2" id="KW-1185">Reference proteome</keyword>
<gene>
    <name evidence="1" type="ORF">VP01_1079g1</name>
</gene>
<name>A0A0L6VTE9_9BASI</name>
<comment type="caution">
    <text evidence="1">The sequence shown here is derived from an EMBL/GenBank/DDBJ whole genome shotgun (WGS) entry which is preliminary data.</text>
</comment>
<protein>
    <submittedName>
        <fullName evidence="1">Uncharacterized protein</fullName>
    </submittedName>
</protein>
<evidence type="ECO:0000313" key="1">
    <source>
        <dbReference type="EMBL" id="KNZ63981.1"/>
    </source>
</evidence>
<evidence type="ECO:0000313" key="2">
    <source>
        <dbReference type="Proteomes" id="UP000037035"/>
    </source>
</evidence>
<proteinExistence type="predicted"/>
<accession>A0A0L6VTE9</accession>
<dbReference type="Proteomes" id="UP000037035">
    <property type="component" value="Unassembled WGS sequence"/>
</dbReference>
<reference evidence="1 2" key="1">
    <citation type="submission" date="2015-08" db="EMBL/GenBank/DDBJ databases">
        <title>Next Generation Sequencing and Analysis of the Genome of Puccinia sorghi L Schw, the Causal Agent of Maize Common Rust.</title>
        <authorList>
            <person name="Rochi L."/>
            <person name="Burguener G."/>
            <person name="Darino M."/>
            <person name="Turjanski A."/>
            <person name="Kreff E."/>
            <person name="Dieguez M.J."/>
            <person name="Sacco F."/>
        </authorList>
    </citation>
    <scope>NUCLEOTIDE SEQUENCE [LARGE SCALE GENOMIC DNA]</scope>
    <source>
        <strain evidence="1 2">RO10H11247</strain>
    </source>
</reference>
<dbReference type="VEuPathDB" id="FungiDB:VP01_1079g1"/>